<evidence type="ECO:0000256" key="2">
    <source>
        <dbReference type="SAM" id="Phobius"/>
    </source>
</evidence>
<reference evidence="4" key="1">
    <citation type="submission" date="2016-12" db="EMBL/GenBank/DDBJ databases">
        <authorList>
            <person name="Herbold C."/>
        </authorList>
    </citation>
    <scope>NUCLEOTIDE SEQUENCE [LARGE SCALE GENOMIC DNA]</scope>
</reference>
<feature type="compositionally biased region" description="Low complexity" evidence="1">
    <location>
        <begin position="541"/>
        <end position="571"/>
    </location>
</feature>
<proteinExistence type="predicted"/>
<dbReference type="AlphaFoldDB" id="A0A2H1EHJ5"/>
<evidence type="ECO:0000256" key="1">
    <source>
        <dbReference type="SAM" id="MobiDB-lite"/>
    </source>
</evidence>
<gene>
    <name evidence="3" type="ORF">NSIN_30120</name>
</gene>
<keyword evidence="4" id="KW-1185">Reference proteome</keyword>
<name>A0A2H1EHJ5_9ARCH</name>
<keyword evidence="2" id="KW-1133">Transmembrane helix</keyword>
<feature type="region of interest" description="Disordered" evidence="1">
    <location>
        <begin position="539"/>
        <end position="580"/>
    </location>
</feature>
<dbReference type="EMBL" id="FRFC01000004">
    <property type="protein sequence ID" value="SHO46461.1"/>
    <property type="molecule type" value="Genomic_DNA"/>
</dbReference>
<feature type="transmembrane region" description="Helical" evidence="2">
    <location>
        <begin position="37"/>
        <end position="57"/>
    </location>
</feature>
<organism evidence="3 4">
    <name type="scientific">Nitrosotalea sinensis</name>
    <dbReference type="NCBI Taxonomy" id="1499975"/>
    <lineage>
        <taxon>Archaea</taxon>
        <taxon>Nitrososphaerota</taxon>
        <taxon>Nitrososphaeria</taxon>
        <taxon>Nitrosotaleales</taxon>
        <taxon>Nitrosotaleaceae</taxon>
        <taxon>Nitrosotalea</taxon>
    </lineage>
</organism>
<sequence>MPCLSVSPILYILDNIIHESKNSNHVFEVAILQQTESHRICNIIIIIADNFTLFLYIDTRSIQRMKLLSLGSRSKNNTRNLIISTVLVLALCLGASTFAIGNVYATQDVIELDQTTYNWTSIVGVAIVAPEYDLDPNQADVIGINGQGIVMACTNEACIPISLTETKPSSGIFTGAVTLTGDPSASGASGMPGITGITSKCTPVCDSATAQIRAEPSDKITITFTGINNQKISASGTIISTTSLSSTSSDYSNYGLLQGEWVQYKMHLQVDSNDAVTKQQVEAIMTKMFSGMVGQQLNSLDDIDWIKETVTQVSSSDITTHSEVQVLGRHTDIGDSSLSQSHSTAIPINSQVGDVFDSPLSTASNPNKVTLTSIKQENILGSNINVFELTSSKTASGVMTTQVDQTLHYDSKTGILLDWLLGMKIYNATDSVSVSFTMTPNGWSQISSVASTSHAAPPSWVKTTAKLWSQGDIGNDEFIKGIQYLIQQGIITVPSTQVNSQITTGVPSWIKTTAKLWSQGQISDDDFVKGLQYLVQNGLINPNPVNPQQGNPANQQQGNPANQQGTNTGSSGNTGGSNAVAKDLTGNWAGTAQGTVSFDYYEPGTGDTTEVCTFQGPLTLTLQQDGTHLTGNISPASFTVSGKPICQQRFQFQGGALDANIFGSGFRGTVEGVTISGQFTSDLLRGTFSGDVGTLTIQGQFTASRSG</sequence>
<feature type="transmembrane region" description="Helical" evidence="2">
    <location>
        <begin position="78"/>
        <end position="100"/>
    </location>
</feature>
<protein>
    <submittedName>
        <fullName evidence="3">Uncharacterized protein</fullName>
    </submittedName>
</protein>
<accession>A0A2H1EHJ5</accession>
<evidence type="ECO:0000313" key="3">
    <source>
        <dbReference type="EMBL" id="SHO46461.1"/>
    </source>
</evidence>
<keyword evidence="2" id="KW-0812">Transmembrane</keyword>
<evidence type="ECO:0000313" key="4">
    <source>
        <dbReference type="Proteomes" id="UP000232412"/>
    </source>
</evidence>
<keyword evidence="2" id="KW-0472">Membrane</keyword>
<dbReference type="Proteomes" id="UP000232412">
    <property type="component" value="Unassembled WGS sequence"/>
</dbReference>